<evidence type="ECO:0000313" key="2">
    <source>
        <dbReference type="Proteomes" id="UP000639606"/>
    </source>
</evidence>
<comment type="caution">
    <text evidence="1">The sequence shown here is derived from an EMBL/GenBank/DDBJ whole genome shotgun (WGS) entry which is preliminary data.</text>
</comment>
<sequence>MTSPAPISPEQQGAYARRIADQLLQTLPPGWEYAQVHFREIGHHGEVNAMVQNVAGGMEQWSPPAAVAERFHELREAMLGGDNAWYSARFEVWFTGEQKLRMNRSEEPRWISPPPPEAYQEELRLSGGSAQVLPDWLRAKLG</sequence>
<keyword evidence="2" id="KW-1185">Reference proteome</keyword>
<proteinExistence type="predicted"/>
<gene>
    <name evidence="1" type="ORF">GCM10010185_23600</name>
</gene>
<reference evidence="1" key="1">
    <citation type="journal article" date="2014" name="Int. J. Syst. Evol. Microbiol.">
        <title>Complete genome sequence of Corynebacterium casei LMG S-19264T (=DSM 44701T), isolated from a smear-ripened cheese.</title>
        <authorList>
            <consortium name="US DOE Joint Genome Institute (JGI-PGF)"/>
            <person name="Walter F."/>
            <person name="Albersmeier A."/>
            <person name="Kalinowski J."/>
            <person name="Ruckert C."/>
        </authorList>
    </citation>
    <scope>NUCLEOTIDE SEQUENCE</scope>
    <source>
        <strain evidence="1">JCM 3313</strain>
    </source>
</reference>
<dbReference type="InterPro" id="IPR036170">
    <property type="entry name" value="YezG-like_sf"/>
</dbReference>
<dbReference type="AlphaFoldDB" id="A0A918AL01"/>
<accession>A0A918AL01</accession>
<evidence type="ECO:0000313" key="1">
    <source>
        <dbReference type="EMBL" id="GGP50596.1"/>
    </source>
</evidence>
<dbReference type="Proteomes" id="UP000639606">
    <property type="component" value="Unassembled WGS sequence"/>
</dbReference>
<reference evidence="1" key="2">
    <citation type="submission" date="2020-09" db="EMBL/GenBank/DDBJ databases">
        <authorList>
            <person name="Sun Q."/>
            <person name="Ohkuma M."/>
        </authorList>
    </citation>
    <scope>NUCLEOTIDE SEQUENCE</scope>
    <source>
        <strain evidence="1">JCM 3313</strain>
    </source>
</reference>
<dbReference type="SUPFAM" id="SSF160424">
    <property type="entry name" value="BH3703-like"/>
    <property type="match status" value="1"/>
</dbReference>
<dbReference type="EMBL" id="BMRG01000003">
    <property type="protein sequence ID" value="GGP50596.1"/>
    <property type="molecule type" value="Genomic_DNA"/>
</dbReference>
<name>A0A918AL01_9PSEU</name>
<protein>
    <submittedName>
        <fullName evidence="1">Uncharacterized protein</fullName>
    </submittedName>
</protein>
<dbReference type="RefSeq" id="WP_189223225.1">
    <property type="nucleotide sequence ID" value="NZ_BMRG01000003.1"/>
</dbReference>
<organism evidence="1 2">
    <name type="scientific">Saccharothrix coeruleofusca</name>
    <dbReference type="NCBI Taxonomy" id="33919"/>
    <lineage>
        <taxon>Bacteria</taxon>
        <taxon>Bacillati</taxon>
        <taxon>Actinomycetota</taxon>
        <taxon>Actinomycetes</taxon>
        <taxon>Pseudonocardiales</taxon>
        <taxon>Pseudonocardiaceae</taxon>
        <taxon>Saccharothrix</taxon>
    </lineage>
</organism>